<feature type="transmembrane region" description="Helical" evidence="1">
    <location>
        <begin position="12"/>
        <end position="30"/>
    </location>
</feature>
<dbReference type="EMBL" id="BPQH01000002">
    <property type="protein sequence ID" value="GJD47890.1"/>
    <property type="molecule type" value="Genomic_DNA"/>
</dbReference>
<keyword evidence="1" id="KW-0472">Membrane</keyword>
<reference evidence="2" key="1">
    <citation type="journal article" date="2021" name="Front. Microbiol.">
        <title>Comprehensive Comparative Genomics and Phenotyping of Methylobacterium Species.</title>
        <authorList>
            <person name="Alessa O."/>
            <person name="Ogura Y."/>
            <person name="Fujitani Y."/>
            <person name="Takami H."/>
            <person name="Hayashi T."/>
            <person name="Sahin N."/>
            <person name="Tani A."/>
        </authorList>
    </citation>
    <scope>NUCLEOTIDE SEQUENCE</scope>
    <source>
        <strain evidence="2">KCTC 52305</strain>
    </source>
</reference>
<keyword evidence="1" id="KW-0812">Transmembrane</keyword>
<evidence type="ECO:0000313" key="3">
    <source>
        <dbReference type="Proteomes" id="UP001055167"/>
    </source>
</evidence>
<dbReference type="Proteomes" id="UP001055167">
    <property type="component" value="Unassembled WGS sequence"/>
</dbReference>
<feature type="transmembrane region" description="Helical" evidence="1">
    <location>
        <begin position="42"/>
        <end position="65"/>
    </location>
</feature>
<protein>
    <submittedName>
        <fullName evidence="2">Uncharacterized protein</fullName>
    </submittedName>
</protein>
<dbReference type="RefSeq" id="WP_128563913.1">
    <property type="nucleotide sequence ID" value="NZ_BPQH01000002.1"/>
</dbReference>
<keyword evidence="1" id="KW-1133">Transmembrane helix</keyword>
<evidence type="ECO:0000256" key="1">
    <source>
        <dbReference type="SAM" id="Phobius"/>
    </source>
</evidence>
<comment type="caution">
    <text evidence="2">The sequence shown here is derived from an EMBL/GenBank/DDBJ whole genome shotgun (WGS) entry which is preliminary data.</text>
</comment>
<evidence type="ECO:0000313" key="2">
    <source>
        <dbReference type="EMBL" id="GJD47890.1"/>
    </source>
</evidence>
<sequence length="70" mass="7324">MSQETPTNPLVPIAIVVSIPVLVCLIIMLTDAGIERSLLWSAIKVGVVLTLIGGALSFGASRLAARNSQH</sequence>
<keyword evidence="3" id="KW-1185">Reference proteome</keyword>
<accession>A0ABQ4QSY9</accession>
<proteinExistence type="predicted"/>
<organism evidence="2 3">
    <name type="scientific">Methylobacterium crusticola</name>
    <dbReference type="NCBI Taxonomy" id="1697972"/>
    <lineage>
        <taxon>Bacteria</taxon>
        <taxon>Pseudomonadati</taxon>
        <taxon>Pseudomonadota</taxon>
        <taxon>Alphaproteobacteria</taxon>
        <taxon>Hyphomicrobiales</taxon>
        <taxon>Methylobacteriaceae</taxon>
        <taxon>Methylobacterium</taxon>
    </lineage>
</organism>
<name>A0ABQ4QSY9_9HYPH</name>
<reference evidence="2" key="2">
    <citation type="submission" date="2021-08" db="EMBL/GenBank/DDBJ databases">
        <authorList>
            <person name="Tani A."/>
            <person name="Ola A."/>
            <person name="Ogura Y."/>
            <person name="Katsura K."/>
            <person name="Hayashi T."/>
        </authorList>
    </citation>
    <scope>NUCLEOTIDE SEQUENCE</scope>
    <source>
        <strain evidence="2">KCTC 52305</strain>
    </source>
</reference>
<gene>
    <name evidence="2" type="ORF">OPKNFCMD_0602</name>
</gene>